<proteinExistence type="predicted"/>
<evidence type="ECO:0000313" key="2">
    <source>
        <dbReference type="Proteomes" id="UP000324222"/>
    </source>
</evidence>
<dbReference type="EMBL" id="VSRR010001288">
    <property type="protein sequence ID" value="MPC24090.1"/>
    <property type="molecule type" value="Genomic_DNA"/>
</dbReference>
<dbReference type="AlphaFoldDB" id="A0A5B7DRK8"/>
<sequence>MLLCTVREVTPSLTLVPLTEEVVEEATEDAPRDSLLLERRTVALGVCWIIQLHSCPHSISKVCLAHKAQDAVTHTCGARDDHTVPNLGIS</sequence>
<comment type="caution">
    <text evidence="1">The sequence shown here is derived from an EMBL/GenBank/DDBJ whole genome shotgun (WGS) entry which is preliminary data.</text>
</comment>
<evidence type="ECO:0000313" key="1">
    <source>
        <dbReference type="EMBL" id="MPC24090.1"/>
    </source>
</evidence>
<dbReference type="Proteomes" id="UP000324222">
    <property type="component" value="Unassembled WGS sequence"/>
</dbReference>
<accession>A0A5B7DRK8</accession>
<keyword evidence="2" id="KW-1185">Reference proteome</keyword>
<protein>
    <submittedName>
        <fullName evidence="1">Uncharacterized protein</fullName>
    </submittedName>
</protein>
<name>A0A5B7DRK8_PORTR</name>
<organism evidence="1 2">
    <name type="scientific">Portunus trituberculatus</name>
    <name type="common">Swimming crab</name>
    <name type="synonym">Neptunus trituberculatus</name>
    <dbReference type="NCBI Taxonomy" id="210409"/>
    <lineage>
        <taxon>Eukaryota</taxon>
        <taxon>Metazoa</taxon>
        <taxon>Ecdysozoa</taxon>
        <taxon>Arthropoda</taxon>
        <taxon>Crustacea</taxon>
        <taxon>Multicrustacea</taxon>
        <taxon>Malacostraca</taxon>
        <taxon>Eumalacostraca</taxon>
        <taxon>Eucarida</taxon>
        <taxon>Decapoda</taxon>
        <taxon>Pleocyemata</taxon>
        <taxon>Brachyura</taxon>
        <taxon>Eubrachyura</taxon>
        <taxon>Portunoidea</taxon>
        <taxon>Portunidae</taxon>
        <taxon>Portuninae</taxon>
        <taxon>Portunus</taxon>
    </lineage>
</organism>
<reference evidence="1 2" key="1">
    <citation type="submission" date="2019-05" db="EMBL/GenBank/DDBJ databases">
        <title>Another draft genome of Portunus trituberculatus and its Hox gene families provides insights of decapod evolution.</title>
        <authorList>
            <person name="Jeong J.-H."/>
            <person name="Song I."/>
            <person name="Kim S."/>
            <person name="Choi T."/>
            <person name="Kim D."/>
            <person name="Ryu S."/>
            <person name="Kim W."/>
        </authorList>
    </citation>
    <scope>NUCLEOTIDE SEQUENCE [LARGE SCALE GENOMIC DNA]</scope>
    <source>
        <tissue evidence="1">Muscle</tissue>
    </source>
</reference>
<gene>
    <name evidence="1" type="ORF">E2C01_017160</name>
</gene>